<dbReference type="SUPFAM" id="SSF47413">
    <property type="entry name" value="lambda repressor-like DNA-binding domains"/>
    <property type="match status" value="1"/>
</dbReference>
<evidence type="ECO:0000259" key="1">
    <source>
        <dbReference type="PROSITE" id="PS50943"/>
    </source>
</evidence>
<dbReference type="Proteomes" id="UP000239872">
    <property type="component" value="Unassembled WGS sequence"/>
</dbReference>
<dbReference type="EMBL" id="PPSL01000005">
    <property type="protein sequence ID" value="PQJ09760.1"/>
    <property type="molecule type" value="Genomic_DNA"/>
</dbReference>
<dbReference type="SMART" id="SM00530">
    <property type="entry name" value="HTH_XRE"/>
    <property type="match status" value="1"/>
</dbReference>
<dbReference type="AlphaFoldDB" id="A0A2S7SS77"/>
<protein>
    <submittedName>
        <fullName evidence="2">Transcriptional regulator</fullName>
    </submittedName>
</protein>
<sequence length="114" mass="13271">MHIGRNISRLRSFRGIKQLDVAKRLKMTQQNYSLIENAEEVDDNLLSRIAAIIDFPVEMIKDLDNSKVQSIFNSGSITDSIFYQNNPVDKIIELYERLLKEKDETITILQKDKK</sequence>
<comment type="caution">
    <text evidence="2">The sequence shown here is derived from an EMBL/GenBank/DDBJ whole genome shotgun (WGS) entry which is preliminary data.</text>
</comment>
<evidence type="ECO:0000313" key="2">
    <source>
        <dbReference type="EMBL" id="PQJ09760.1"/>
    </source>
</evidence>
<organism evidence="2 3">
    <name type="scientific">Flavipsychrobacter stenotrophus</name>
    <dbReference type="NCBI Taxonomy" id="2077091"/>
    <lineage>
        <taxon>Bacteria</taxon>
        <taxon>Pseudomonadati</taxon>
        <taxon>Bacteroidota</taxon>
        <taxon>Chitinophagia</taxon>
        <taxon>Chitinophagales</taxon>
        <taxon>Chitinophagaceae</taxon>
        <taxon>Flavipsychrobacter</taxon>
    </lineage>
</organism>
<dbReference type="CDD" id="cd00093">
    <property type="entry name" value="HTH_XRE"/>
    <property type="match status" value="1"/>
</dbReference>
<accession>A0A2S7SS77</accession>
<dbReference type="OrthoDB" id="674774at2"/>
<keyword evidence="3" id="KW-1185">Reference proteome</keyword>
<name>A0A2S7SS77_9BACT</name>
<gene>
    <name evidence="2" type="ORF">CJD36_017690</name>
</gene>
<dbReference type="InterPro" id="IPR001387">
    <property type="entry name" value="Cro/C1-type_HTH"/>
</dbReference>
<dbReference type="PROSITE" id="PS50943">
    <property type="entry name" value="HTH_CROC1"/>
    <property type="match status" value="1"/>
</dbReference>
<proteinExistence type="predicted"/>
<dbReference type="GO" id="GO:0003677">
    <property type="term" value="F:DNA binding"/>
    <property type="evidence" value="ECO:0007669"/>
    <property type="project" value="InterPro"/>
</dbReference>
<dbReference type="InterPro" id="IPR010982">
    <property type="entry name" value="Lambda_DNA-bd_dom_sf"/>
</dbReference>
<dbReference type="RefSeq" id="WP_105040532.1">
    <property type="nucleotide sequence ID" value="NZ_PPSL01000005.1"/>
</dbReference>
<evidence type="ECO:0000313" key="3">
    <source>
        <dbReference type="Proteomes" id="UP000239872"/>
    </source>
</evidence>
<feature type="domain" description="HTH cro/C1-type" evidence="1">
    <location>
        <begin position="7"/>
        <end position="60"/>
    </location>
</feature>
<reference evidence="2 3" key="1">
    <citation type="submission" date="2018-01" db="EMBL/GenBank/DDBJ databases">
        <title>A novel member of the phylum Bacteroidetes isolated from glacier ice.</title>
        <authorList>
            <person name="Liu Q."/>
            <person name="Xin Y.-H."/>
        </authorList>
    </citation>
    <scope>NUCLEOTIDE SEQUENCE [LARGE SCALE GENOMIC DNA]</scope>
    <source>
        <strain evidence="2 3">RB1R16</strain>
    </source>
</reference>
<dbReference type="Gene3D" id="1.10.260.40">
    <property type="entry name" value="lambda repressor-like DNA-binding domains"/>
    <property type="match status" value="1"/>
</dbReference>